<proteinExistence type="predicted"/>
<accession>A0A9D4PE93</accession>
<reference evidence="2" key="2">
    <citation type="submission" date="2021-09" db="EMBL/GenBank/DDBJ databases">
        <authorList>
            <person name="Jia N."/>
            <person name="Wang J."/>
            <person name="Shi W."/>
            <person name="Du L."/>
            <person name="Sun Y."/>
            <person name="Zhan W."/>
            <person name="Jiang J."/>
            <person name="Wang Q."/>
            <person name="Zhang B."/>
            <person name="Ji P."/>
            <person name="Sakyi L.B."/>
            <person name="Cui X."/>
            <person name="Yuan T."/>
            <person name="Jiang B."/>
            <person name="Yang W."/>
            <person name="Lam T.T.-Y."/>
            <person name="Chang Q."/>
            <person name="Ding S."/>
            <person name="Wang X."/>
            <person name="Zhu J."/>
            <person name="Ruan X."/>
            <person name="Zhao L."/>
            <person name="Wei J."/>
            <person name="Que T."/>
            <person name="Du C."/>
            <person name="Cheng J."/>
            <person name="Dai P."/>
            <person name="Han X."/>
            <person name="Huang E."/>
            <person name="Gao Y."/>
            <person name="Liu J."/>
            <person name="Shao H."/>
            <person name="Ye R."/>
            <person name="Li L."/>
            <person name="Wei W."/>
            <person name="Wang X."/>
            <person name="Wang C."/>
            <person name="Huo Q."/>
            <person name="Li W."/>
            <person name="Guo W."/>
            <person name="Chen H."/>
            <person name="Chen S."/>
            <person name="Zhou L."/>
            <person name="Zhou L."/>
            <person name="Ni X."/>
            <person name="Tian J."/>
            <person name="Zhou Y."/>
            <person name="Sheng Y."/>
            <person name="Liu T."/>
            <person name="Pan Y."/>
            <person name="Xia L."/>
            <person name="Li J."/>
            <person name="Zhao F."/>
            <person name="Cao W."/>
        </authorList>
    </citation>
    <scope>NUCLEOTIDE SEQUENCE</scope>
    <source>
        <strain evidence="2">Rsan-2018</strain>
        <tissue evidence="2">Larvae</tissue>
    </source>
</reference>
<dbReference type="Proteomes" id="UP000821837">
    <property type="component" value="Chromosome 8"/>
</dbReference>
<evidence type="ECO:0000313" key="2">
    <source>
        <dbReference type="EMBL" id="KAH7938778.1"/>
    </source>
</evidence>
<dbReference type="EMBL" id="JABSTV010001254">
    <property type="protein sequence ID" value="KAH7938778.1"/>
    <property type="molecule type" value="Genomic_DNA"/>
</dbReference>
<name>A0A9D4PE93_RHISA</name>
<keyword evidence="3" id="KW-1185">Reference proteome</keyword>
<sequence length="333" mass="36627">MSVQRCRSPSAFHSALRRRHSLPSPPVTFFPVTIHVTTGERFLWEALKTEEREPRGGARSRIHVAEAPPRRKACCFSLLSDISMPRRQSHCFVPGCATGFKSNKTKLSLFGVPKDPALLAQGQRAIPRADKNWKKMNQACAASGEKARATRTEQYAPPRKKRAQETASSLSAEHAIDSVDMDSDSCMPFDNLALPSPSWGKHTFRQVDALSVYPGAGTLEEYPFAVGNERYIRFYPSCPSASARSWLGCCFNVRNAVSSTKSLRWSSSCGVSVGVARRQHIVSPSTNSLAAASHQSTLAGPIANDNLHSDAYKAAAWICAALWAWWLCHISIH</sequence>
<evidence type="ECO:0000313" key="3">
    <source>
        <dbReference type="Proteomes" id="UP000821837"/>
    </source>
</evidence>
<organism evidence="2 3">
    <name type="scientific">Rhipicephalus sanguineus</name>
    <name type="common">Brown dog tick</name>
    <name type="synonym">Ixodes sanguineus</name>
    <dbReference type="NCBI Taxonomy" id="34632"/>
    <lineage>
        <taxon>Eukaryota</taxon>
        <taxon>Metazoa</taxon>
        <taxon>Ecdysozoa</taxon>
        <taxon>Arthropoda</taxon>
        <taxon>Chelicerata</taxon>
        <taxon>Arachnida</taxon>
        <taxon>Acari</taxon>
        <taxon>Parasitiformes</taxon>
        <taxon>Ixodida</taxon>
        <taxon>Ixodoidea</taxon>
        <taxon>Ixodidae</taxon>
        <taxon>Rhipicephalinae</taxon>
        <taxon>Rhipicephalus</taxon>
        <taxon>Rhipicephalus</taxon>
    </lineage>
</organism>
<feature type="region of interest" description="Disordered" evidence="1">
    <location>
        <begin position="141"/>
        <end position="169"/>
    </location>
</feature>
<reference evidence="2" key="1">
    <citation type="journal article" date="2020" name="Cell">
        <title>Large-Scale Comparative Analyses of Tick Genomes Elucidate Their Genetic Diversity and Vector Capacities.</title>
        <authorList>
            <consortium name="Tick Genome and Microbiome Consortium (TIGMIC)"/>
            <person name="Jia N."/>
            <person name="Wang J."/>
            <person name="Shi W."/>
            <person name="Du L."/>
            <person name="Sun Y."/>
            <person name="Zhan W."/>
            <person name="Jiang J.F."/>
            <person name="Wang Q."/>
            <person name="Zhang B."/>
            <person name="Ji P."/>
            <person name="Bell-Sakyi L."/>
            <person name="Cui X.M."/>
            <person name="Yuan T.T."/>
            <person name="Jiang B.G."/>
            <person name="Yang W.F."/>
            <person name="Lam T.T."/>
            <person name="Chang Q.C."/>
            <person name="Ding S.J."/>
            <person name="Wang X.J."/>
            <person name="Zhu J.G."/>
            <person name="Ruan X.D."/>
            <person name="Zhao L."/>
            <person name="Wei J.T."/>
            <person name="Ye R.Z."/>
            <person name="Que T.C."/>
            <person name="Du C.H."/>
            <person name="Zhou Y.H."/>
            <person name="Cheng J.X."/>
            <person name="Dai P.F."/>
            <person name="Guo W.B."/>
            <person name="Han X.H."/>
            <person name="Huang E.J."/>
            <person name="Li L.F."/>
            <person name="Wei W."/>
            <person name="Gao Y.C."/>
            <person name="Liu J.Z."/>
            <person name="Shao H.Z."/>
            <person name="Wang X."/>
            <person name="Wang C.C."/>
            <person name="Yang T.C."/>
            <person name="Huo Q.B."/>
            <person name="Li W."/>
            <person name="Chen H.Y."/>
            <person name="Chen S.E."/>
            <person name="Zhou L.G."/>
            <person name="Ni X.B."/>
            <person name="Tian J.H."/>
            <person name="Sheng Y."/>
            <person name="Liu T."/>
            <person name="Pan Y.S."/>
            <person name="Xia L.Y."/>
            <person name="Li J."/>
            <person name="Zhao F."/>
            <person name="Cao W.C."/>
        </authorList>
    </citation>
    <scope>NUCLEOTIDE SEQUENCE</scope>
    <source>
        <strain evidence="2">Rsan-2018</strain>
    </source>
</reference>
<evidence type="ECO:0000256" key="1">
    <source>
        <dbReference type="SAM" id="MobiDB-lite"/>
    </source>
</evidence>
<comment type="caution">
    <text evidence="2">The sequence shown here is derived from an EMBL/GenBank/DDBJ whole genome shotgun (WGS) entry which is preliminary data.</text>
</comment>
<gene>
    <name evidence="2" type="ORF">HPB52_000313</name>
</gene>
<dbReference type="AlphaFoldDB" id="A0A9D4PE93"/>
<protein>
    <submittedName>
        <fullName evidence="2">Uncharacterized protein</fullName>
    </submittedName>
</protein>